<dbReference type="GO" id="GO:0009360">
    <property type="term" value="C:DNA polymerase III complex"/>
    <property type="evidence" value="ECO:0007669"/>
    <property type="project" value="TreeGrafter"/>
</dbReference>
<dbReference type="GO" id="GO:0003887">
    <property type="term" value="F:DNA-directed DNA polymerase activity"/>
    <property type="evidence" value="ECO:0007669"/>
    <property type="project" value="UniProtKB-KW"/>
</dbReference>
<dbReference type="PANTHER" id="PTHR11669:SF8">
    <property type="entry name" value="DNA POLYMERASE III SUBUNIT DELTA"/>
    <property type="match status" value="1"/>
</dbReference>
<dbReference type="EMBL" id="WOCD01000003">
    <property type="protein sequence ID" value="MUH71935.1"/>
    <property type="molecule type" value="Genomic_DNA"/>
</dbReference>
<evidence type="ECO:0000256" key="1">
    <source>
        <dbReference type="ARBA" id="ARBA00012417"/>
    </source>
</evidence>
<dbReference type="Gene3D" id="3.40.50.300">
    <property type="entry name" value="P-loop containing nucleotide triphosphate hydrolases"/>
    <property type="match status" value="1"/>
</dbReference>
<dbReference type="AlphaFoldDB" id="A0A6N8F5U1"/>
<keyword evidence="2" id="KW-0548">Nucleotidyltransferase</keyword>
<evidence type="ECO:0000313" key="5">
    <source>
        <dbReference type="Proteomes" id="UP000439994"/>
    </source>
</evidence>
<evidence type="ECO:0000256" key="2">
    <source>
        <dbReference type="ARBA" id="ARBA00022932"/>
    </source>
</evidence>
<keyword evidence="2" id="KW-0808">Transferase</keyword>
<dbReference type="PANTHER" id="PTHR11669">
    <property type="entry name" value="REPLICATION FACTOR C / DNA POLYMERASE III GAMMA-TAU SUBUNIT"/>
    <property type="match status" value="1"/>
</dbReference>
<dbReference type="SUPFAM" id="SSF52540">
    <property type="entry name" value="P-loop containing nucleoside triphosphate hydrolases"/>
    <property type="match status" value="1"/>
</dbReference>
<dbReference type="EC" id="2.7.7.7" evidence="1"/>
<dbReference type="GO" id="GO:0006261">
    <property type="term" value="P:DNA-templated DNA replication"/>
    <property type="evidence" value="ECO:0007669"/>
    <property type="project" value="TreeGrafter"/>
</dbReference>
<proteinExistence type="predicted"/>
<accession>A0A6N8F5U1</accession>
<reference evidence="4 5" key="1">
    <citation type="submission" date="2019-11" db="EMBL/GenBank/DDBJ databases">
        <title>P. haliotis isolates from Z. marina roots.</title>
        <authorList>
            <person name="Cohen M."/>
            <person name="Jospin G."/>
            <person name="Eisen J.A."/>
            <person name="Coil D.A."/>
        </authorList>
    </citation>
    <scope>NUCLEOTIDE SEQUENCE [LARGE SCALE GENOMIC DNA]</scope>
    <source>
        <strain evidence="4 5">UCD-MCMsp1aY</strain>
    </source>
</reference>
<dbReference type="InterPro" id="IPR050238">
    <property type="entry name" value="DNA_Rep/Repair_Clamp_Loader"/>
</dbReference>
<comment type="catalytic activity">
    <reaction evidence="3">
        <text>DNA(n) + a 2'-deoxyribonucleoside 5'-triphosphate = DNA(n+1) + diphosphate</text>
        <dbReference type="Rhea" id="RHEA:22508"/>
        <dbReference type="Rhea" id="RHEA-COMP:17339"/>
        <dbReference type="Rhea" id="RHEA-COMP:17340"/>
        <dbReference type="ChEBI" id="CHEBI:33019"/>
        <dbReference type="ChEBI" id="CHEBI:61560"/>
        <dbReference type="ChEBI" id="CHEBI:173112"/>
        <dbReference type="EC" id="2.7.7.7"/>
    </reaction>
</comment>
<dbReference type="InterPro" id="IPR027417">
    <property type="entry name" value="P-loop_NTPase"/>
</dbReference>
<gene>
    <name evidence="4" type="ORF">GNP35_05280</name>
</gene>
<sequence>MVADSLVTNSLQQQLERLAKSLKLAHAYVIETNDREATEASLTPIYQSFLCDTATPDNFTACGKCKSCLLYQAGSHPDFKLLDGRTQSVGVDDIRAVSDWLNKTPQIAKNQVVSILAVGNMTENAANALLKTLEEPTSNSFLFLVNNGGEKLLPTISSRCQLLKQPIKLTAQLKQEYPNVPDYLVGYANGNETQIKAWQDEANQAHYKALYELFVAWLKNQVSNNQLNNTMQKHAELTPFFVYLIERRCKQMILNNYLSNAEAALSVLSKFNFAQKNIKGQNKELALSAFIQNLESWVK</sequence>
<keyword evidence="2" id="KW-0239">DNA-directed DNA polymerase</keyword>
<name>A0A6N8F5U1_9GAMM</name>
<protein>
    <recommendedName>
        <fullName evidence="1">DNA-directed DNA polymerase</fullName>
        <ecNumber evidence="1">2.7.7.7</ecNumber>
    </recommendedName>
</protein>
<evidence type="ECO:0000256" key="3">
    <source>
        <dbReference type="ARBA" id="ARBA00049244"/>
    </source>
</evidence>
<dbReference type="Pfam" id="PF13177">
    <property type="entry name" value="DNA_pol3_delta2"/>
    <property type="match status" value="1"/>
</dbReference>
<dbReference type="Proteomes" id="UP000439994">
    <property type="component" value="Unassembled WGS sequence"/>
</dbReference>
<evidence type="ECO:0000313" key="4">
    <source>
        <dbReference type="EMBL" id="MUH71935.1"/>
    </source>
</evidence>
<comment type="caution">
    <text evidence="4">The sequence shown here is derived from an EMBL/GenBank/DDBJ whole genome shotgun (WGS) entry which is preliminary data.</text>
</comment>
<keyword evidence="5" id="KW-1185">Reference proteome</keyword>
<organism evidence="4 5">
    <name type="scientific">Psychrosphaera haliotis</name>
    <dbReference type="NCBI Taxonomy" id="555083"/>
    <lineage>
        <taxon>Bacteria</taxon>
        <taxon>Pseudomonadati</taxon>
        <taxon>Pseudomonadota</taxon>
        <taxon>Gammaproteobacteria</taxon>
        <taxon>Alteromonadales</taxon>
        <taxon>Pseudoalteromonadaceae</taxon>
        <taxon>Psychrosphaera</taxon>
    </lineage>
</organism>